<protein>
    <submittedName>
        <fullName evidence="1">Uncharacterized protein</fullName>
    </submittedName>
</protein>
<dbReference type="AlphaFoldDB" id="A0ABD0UKD7"/>
<dbReference type="Proteomes" id="UP001552299">
    <property type="component" value="Unassembled WGS sequence"/>
</dbReference>
<name>A0ABD0UKD7_DENTH</name>
<comment type="caution">
    <text evidence="1">The sequence shown here is derived from an EMBL/GenBank/DDBJ whole genome shotgun (WGS) entry which is preliminary data.</text>
</comment>
<organism evidence="1 2">
    <name type="scientific">Dendrobium thyrsiflorum</name>
    <name type="common">Pinecone-like raceme dendrobium</name>
    <name type="synonym">Orchid</name>
    <dbReference type="NCBI Taxonomy" id="117978"/>
    <lineage>
        <taxon>Eukaryota</taxon>
        <taxon>Viridiplantae</taxon>
        <taxon>Streptophyta</taxon>
        <taxon>Embryophyta</taxon>
        <taxon>Tracheophyta</taxon>
        <taxon>Spermatophyta</taxon>
        <taxon>Magnoliopsida</taxon>
        <taxon>Liliopsida</taxon>
        <taxon>Asparagales</taxon>
        <taxon>Orchidaceae</taxon>
        <taxon>Epidendroideae</taxon>
        <taxon>Malaxideae</taxon>
        <taxon>Dendrobiinae</taxon>
        <taxon>Dendrobium</taxon>
    </lineage>
</organism>
<evidence type="ECO:0000313" key="1">
    <source>
        <dbReference type="EMBL" id="KAL0912950.1"/>
    </source>
</evidence>
<proteinExistence type="predicted"/>
<sequence length="247" mass="28075">MRNILRRHEYTSACKQAVWCVRVPPTHHLASIKIRVMKFEQKFWEEMRPGFWGFYQNSVQSVQAYDGRPFIHGVADVRYMDFIPQEVRFYAAAVVWLHLLRLSNDSSFFLALPFIQTDPYGSFWHVESSKAGAASPVEVLEVPSYMPTVLELVPIAGTSFLESCSIDLEGSTLANFGNEQKGDGELRQWTAVNGLEARSEATFSNELRRTGARTAVNVYDGLVAMGTFGGLIYEWQTEMKRKEKGEE</sequence>
<keyword evidence="2" id="KW-1185">Reference proteome</keyword>
<gene>
    <name evidence="1" type="ORF">M5K25_016374</name>
</gene>
<dbReference type="EMBL" id="JANQDX010000013">
    <property type="protein sequence ID" value="KAL0912950.1"/>
    <property type="molecule type" value="Genomic_DNA"/>
</dbReference>
<accession>A0ABD0UKD7</accession>
<reference evidence="1 2" key="1">
    <citation type="journal article" date="2024" name="Plant Biotechnol. J.">
        <title>Dendrobium thyrsiflorum genome and its molecular insights into genes involved in important horticultural traits.</title>
        <authorList>
            <person name="Chen B."/>
            <person name="Wang J.Y."/>
            <person name="Zheng P.J."/>
            <person name="Li K.L."/>
            <person name="Liang Y.M."/>
            <person name="Chen X.F."/>
            <person name="Zhang C."/>
            <person name="Zhao X."/>
            <person name="He X."/>
            <person name="Zhang G.Q."/>
            <person name="Liu Z.J."/>
            <person name="Xu Q."/>
        </authorList>
    </citation>
    <scope>NUCLEOTIDE SEQUENCE [LARGE SCALE GENOMIC DNA]</scope>
    <source>
        <strain evidence="1">GZMU011</strain>
    </source>
</reference>
<evidence type="ECO:0000313" key="2">
    <source>
        <dbReference type="Proteomes" id="UP001552299"/>
    </source>
</evidence>